<keyword evidence="1" id="KW-0472">Membrane</keyword>
<evidence type="ECO:0000313" key="3">
    <source>
        <dbReference type="Proteomes" id="UP000238479"/>
    </source>
</evidence>
<organism evidence="2 3">
    <name type="scientific">Rosa chinensis</name>
    <name type="common">China rose</name>
    <dbReference type="NCBI Taxonomy" id="74649"/>
    <lineage>
        <taxon>Eukaryota</taxon>
        <taxon>Viridiplantae</taxon>
        <taxon>Streptophyta</taxon>
        <taxon>Embryophyta</taxon>
        <taxon>Tracheophyta</taxon>
        <taxon>Spermatophyta</taxon>
        <taxon>Magnoliopsida</taxon>
        <taxon>eudicotyledons</taxon>
        <taxon>Gunneridae</taxon>
        <taxon>Pentapetalae</taxon>
        <taxon>rosids</taxon>
        <taxon>fabids</taxon>
        <taxon>Rosales</taxon>
        <taxon>Rosaceae</taxon>
        <taxon>Rosoideae</taxon>
        <taxon>Rosoideae incertae sedis</taxon>
        <taxon>Rosa</taxon>
    </lineage>
</organism>
<protein>
    <recommendedName>
        <fullName evidence="4">Transmembrane protein</fullName>
    </recommendedName>
</protein>
<reference evidence="2 3" key="1">
    <citation type="journal article" date="2018" name="Nat. Genet.">
        <title>The Rosa genome provides new insights in the design of modern roses.</title>
        <authorList>
            <person name="Bendahmane M."/>
        </authorList>
    </citation>
    <scope>NUCLEOTIDE SEQUENCE [LARGE SCALE GENOMIC DNA]</scope>
    <source>
        <strain evidence="3">cv. Old Blush</strain>
    </source>
</reference>
<feature type="transmembrane region" description="Helical" evidence="1">
    <location>
        <begin position="21"/>
        <end position="41"/>
    </location>
</feature>
<dbReference type="Proteomes" id="UP000238479">
    <property type="component" value="Chromosome 7"/>
</dbReference>
<sequence length="97" mass="11184">MIVRLDIRQCRVQSLIFIHEFFYLLYMNLEKFHLVLFLVVLQNELRGNLGGIGKYVKDKCYSDCWIEVACKMMEIAVTTIGGVCMVGLVFGKGIRCK</sequence>
<keyword evidence="3" id="KW-1185">Reference proteome</keyword>
<dbReference type="AlphaFoldDB" id="A0A2P6P5Z4"/>
<dbReference type="Gramene" id="PRQ17353">
    <property type="protein sequence ID" value="PRQ17353"/>
    <property type="gene ID" value="RchiOBHm_Chr7g0194031"/>
</dbReference>
<evidence type="ECO:0000256" key="1">
    <source>
        <dbReference type="SAM" id="Phobius"/>
    </source>
</evidence>
<comment type="caution">
    <text evidence="2">The sequence shown here is derived from an EMBL/GenBank/DDBJ whole genome shotgun (WGS) entry which is preliminary data.</text>
</comment>
<keyword evidence="1" id="KW-0812">Transmembrane</keyword>
<proteinExistence type="predicted"/>
<name>A0A2P6P5Z4_ROSCH</name>
<accession>A0A2P6P5Z4</accession>
<evidence type="ECO:0008006" key="4">
    <source>
        <dbReference type="Google" id="ProtNLM"/>
    </source>
</evidence>
<keyword evidence="1" id="KW-1133">Transmembrane helix</keyword>
<dbReference type="EMBL" id="PDCK01000045">
    <property type="protein sequence ID" value="PRQ17353.1"/>
    <property type="molecule type" value="Genomic_DNA"/>
</dbReference>
<gene>
    <name evidence="2" type="ORF">RchiOBHm_Chr7g0194031</name>
</gene>
<feature type="transmembrane region" description="Helical" evidence="1">
    <location>
        <begin position="75"/>
        <end position="94"/>
    </location>
</feature>
<evidence type="ECO:0000313" key="2">
    <source>
        <dbReference type="EMBL" id="PRQ17353.1"/>
    </source>
</evidence>